<dbReference type="SUPFAM" id="SSF53383">
    <property type="entry name" value="PLP-dependent transferases"/>
    <property type="match status" value="1"/>
</dbReference>
<dbReference type="CDD" id="cd00610">
    <property type="entry name" value="OAT_like"/>
    <property type="match status" value="1"/>
</dbReference>
<accession>A0A560WEM2</accession>
<dbReference type="Pfam" id="PF00202">
    <property type="entry name" value="Aminotran_3"/>
    <property type="match status" value="1"/>
</dbReference>
<dbReference type="PANTHER" id="PTHR43713">
    <property type="entry name" value="GLUTAMATE-1-SEMIALDEHYDE 2,1-AMINOMUTASE"/>
    <property type="match status" value="1"/>
</dbReference>
<keyword evidence="6" id="KW-1185">Reference proteome</keyword>
<dbReference type="InterPro" id="IPR005814">
    <property type="entry name" value="Aminotrans_3"/>
</dbReference>
<keyword evidence="2 3" id="KW-0663">Pyridoxal phosphate</keyword>
<feature type="region of interest" description="Disordered" evidence="4">
    <location>
        <begin position="1"/>
        <end position="32"/>
    </location>
</feature>
<dbReference type="InterPro" id="IPR015424">
    <property type="entry name" value="PyrdxlP-dep_Trfase"/>
</dbReference>
<dbReference type="AlphaFoldDB" id="A0A560WEM2"/>
<gene>
    <name evidence="5" type="ORF">FB557_1630</name>
</gene>
<evidence type="ECO:0000313" key="6">
    <source>
        <dbReference type="Proteomes" id="UP000315628"/>
    </source>
</evidence>
<dbReference type="InterPro" id="IPR049704">
    <property type="entry name" value="Aminotrans_3_PPA_site"/>
</dbReference>
<sequence length="472" mass="50901">MTDGTSTRAWPAPDPATRRRVPSSSTPLDPSKVASLLEQEWERFTKDTPESGEHNARASKSLPLGVTSSFQHWDPYPISIERARGAYLYDVDGRRVLDMSMGFGAMLVGHLNPTVVERVQHALEEVGTLFVTPSPTATRVAERYQERFGLDMLRFTQSGTESTMYAIRTARAYTRRKAIIKIEGGYHGGYDGLCVSVKPDLADIGPAEAPVPQVPFDVEAGTVHVVPYNDLPYLEQMLAEHGDEVAAVVMEPVVENLAIVLPDEGYLAGVRAACDKAGSLLIFDEVKTGLTAGHGGAAQRMGVKPDLITLAKSIGGGLPLAAFGGTAEVMQCVVDGRMDHFGTYNGNPLVMAAAEAVDELCTEEALAGAEAINTASLDKIDGIIDRFELPAHTVGMGVKGCTTWATAPVRTYRDYKATDFAAAELSWLWGVNRGVLTPPGLDEQWLVSLAHTQEDMDSLVGHFEELAQALRS</sequence>
<dbReference type="GO" id="GO:0030170">
    <property type="term" value="F:pyridoxal phosphate binding"/>
    <property type="evidence" value="ECO:0007669"/>
    <property type="project" value="InterPro"/>
</dbReference>
<comment type="caution">
    <text evidence="5">The sequence shown here is derived from an EMBL/GenBank/DDBJ whole genome shotgun (WGS) entry which is preliminary data.</text>
</comment>
<dbReference type="Gene3D" id="3.40.640.10">
    <property type="entry name" value="Type I PLP-dependent aspartate aminotransferase-like (Major domain)"/>
    <property type="match status" value="1"/>
</dbReference>
<dbReference type="InterPro" id="IPR015421">
    <property type="entry name" value="PyrdxlP-dep_Trfase_major"/>
</dbReference>
<dbReference type="PANTHER" id="PTHR43713:SF3">
    <property type="entry name" value="GLUTAMATE-1-SEMIALDEHYDE 2,1-AMINOMUTASE 1, CHLOROPLASTIC-RELATED"/>
    <property type="match status" value="1"/>
</dbReference>
<evidence type="ECO:0000313" key="5">
    <source>
        <dbReference type="EMBL" id="TWD16087.1"/>
    </source>
</evidence>
<name>A0A560WEM2_9MICO</name>
<feature type="region of interest" description="Disordered" evidence="4">
    <location>
        <begin position="41"/>
        <end position="60"/>
    </location>
</feature>
<dbReference type="PROSITE" id="PS00600">
    <property type="entry name" value="AA_TRANSFER_CLASS_3"/>
    <property type="match status" value="1"/>
</dbReference>
<evidence type="ECO:0000256" key="1">
    <source>
        <dbReference type="ARBA" id="ARBA00001933"/>
    </source>
</evidence>
<organism evidence="5 6">
    <name type="scientific">Marihabitans asiaticum</name>
    <dbReference type="NCBI Taxonomy" id="415218"/>
    <lineage>
        <taxon>Bacteria</taxon>
        <taxon>Bacillati</taxon>
        <taxon>Actinomycetota</taxon>
        <taxon>Actinomycetes</taxon>
        <taxon>Micrococcales</taxon>
        <taxon>Intrasporangiaceae</taxon>
        <taxon>Marihabitans</taxon>
    </lineage>
</organism>
<dbReference type="GO" id="GO:0008483">
    <property type="term" value="F:transaminase activity"/>
    <property type="evidence" value="ECO:0007669"/>
    <property type="project" value="InterPro"/>
</dbReference>
<dbReference type="OrthoDB" id="9801052at2"/>
<evidence type="ECO:0000256" key="2">
    <source>
        <dbReference type="ARBA" id="ARBA00022898"/>
    </source>
</evidence>
<comment type="cofactor">
    <cofactor evidence="1">
        <name>pyridoxal 5'-phosphate</name>
        <dbReference type="ChEBI" id="CHEBI:597326"/>
    </cofactor>
</comment>
<dbReference type="RefSeq" id="WP_144857069.1">
    <property type="nucleotide sequence ID" value="NZ_BAAAYT010000001.1"/>
</dbReference>
<dbReference type="InterPro" id="IPR015422">
    <property type="entry name" value="PyrdxlP-dep_Trfase_small"/>
</dbReference>
<dbReference type="EMBL" id="VIUW01000002">
    <property type="protein sequence ID" value="TWD16087.1"/>
    <property type="molecule type" value="Genomic_DNA"/>
</dbReference>
<evidence type="ECO:0000256" key="3">
    <source>
        <dbReference type="RuleBase" id="RU003560"/>
    </source>
</evidence>
<evidence type="ECO:0000256" key="4">
    <source>
        <dbReference type="SAM" id="MobiDB-lite"/>
    </source>
</evidence>
<reference evidence="5 6" key="1">
    <citation type="submission" date="2019-06" db="EMBL/GenBank/DDBJ databases">
        <title>Sequencing the genomes of 1000 actinobacteria strains.</title>
        <authorList>
            <person name="Klenk H.-P."/>
        </authorList>
    </citation>
    <scope>NUCLEOTIDE SEQUENCE [LARGE SCALE GENOMIC DNA]</scope>
    <source>
        <strain evidence="5 6">DSM 18935</strain>
    </source>
</reference>
<feature type="compositionally biased region" description="Basic and acidic residues" evidence="4">
    <location>
        <begin position="41"/>
        <end position="56"/>
    </location>
</feature>
<protein>
    <submittedName>
        <fullName evidence="5">Glutamate-1-semialdehyde 2,1-aminomutase</fullName>
    </submittedName>
</protein>
<dbReference type="Gene3D" id="3.90.1150.10">
    <property type="entry name" value="Aspartate Aminotransferase, domain 1"/>
    <property type="match status" value="1"/>
</dbReference>
<dbReference type="Proteomes" id="UP000315628">
    <property type="component" value="Unassembled WGS sequence"/>
</dbReference>
<proteinExistence type="inferred from homology"/>
<comment type="similarity">
    <text evidence="3">Belongs to the class-III pyridoxal-phosphate-dependent aminotransferase family.</text>
</comment>